<dbReference type="RefSeq" id="XP_001645956.1">
    <property type="nucleotide sequence ID" value="XM_001645906.1"/>
</dbReference>
<dbReference type="GeneID" id="5546372"/>
<keyword evidence="1" id="KW-0732">Signal</keyword>
<dbReference type="HOGENOM" id="CLU_2279566_0_0_1"/>
<feature type="chain" id="PRO_5002713479" description="Tkp4 protein" evidence="1">
    <location>
        <begin position="20"/>
        <end position="120"/>
    </location>
</feature>
<sequence>MRIQNTCLLFLAMLSIVVATTDFIDFDDKMIVIPDGMIITRTVNGVNYTKEDEQFYYSDTDRLTDIYVDYSVPVAAFHSTETEDNHDLVVRAFLALGSAGFCRLYQQIRPGRGSNARKLD</sequence>
<dbReference type="KEGG" id="vpo:Kpol_1031p1"/>
<dbReference type="EMBL" id="DS480393">
    <property type="protein sequence ID" value="EDO18098.1"/>
    <property type="molecule type" value="Genomic_DNA"/>
</dbReference>
<evidence type="ECO:0000313" key="2">
    <source>
        <dbReference type="EMBL" id="EDO18098.1"/>
    </source>
</evidence>
<dbReference type="eggNOG" id="ENOG502SWGA">
    <property type="taxonomic scope" value="Eukaryota"/>
</dbReference>
<proteinExistence type="predicted"/>
<evidence type="ECO:0008006" key="4">
    <source>
        <dbReference type="Google" id="ProtNLM"/>
    </source>
</evidence>
<feature type="signal peptide" evidence="1">
    <location>
        <begin position="1"/>
        <end position="19"/>
    </location>
</feature>
<accession>A7THT6</accession>
<name>A7THT6_VANPO</name>
<gene>
    <name evidence="2" type="ORF">Kpol_1031p1</name>
</gene>
<evidence type="ECO:0000313" key="3">
    <source>
        <dbReference type="Proteomes" id="UP000000267"/>
    </source>
</evidence>
<dbReference type="PhylomeDB" id="A7THT6"/>
<reference evidence="2 3" key="1">
    <citation type="journal article" date="2007" name="Proc. Natl. Acad. Sci. U.S.A.">
        <title>Independent sorting-out of thousands of duplicated gene pairs in two yeast species descended from a whole-genome duplication.</title>
        <authorList>
            <person name="Scannell D.R."/>
            <person name="Frank A.C."/>
            <person name="Conant G.C."/>
            <person name="Byrne K.P."/>
            <person name="Woolfit M."/>
            <person name="Wolfe K.H."/>
        </authorList>
    </citation>
    <scope>NUCLEOTIDE SEQUENCE [LARGE SCALE GENOMIC DNA]</scope>
    <source>
        <strain evidence="3">ATCC 22028 / DSM 70294 / BCRC 21397 / CBS 2163 / NBRC 10782 / NRRL Y-8283 / UCD 57-17</strain>
    </source>
</reference>
<evidence type="ECO:0000256" key="1">
    <source>
        <dbReference type="SAM" id="SignalP"/>
    </source>
</evidence>
<dbReference type="AlphaFoldDB" id="A7THT6"/>
<keyword evidence="3" id="KW-1185">Reference proteome</keyword>
<dbReference type="Proteomes" id="UP000000267">
    <property type="component" value="Unassembled WGS sequence"/>
</dbReference>
<protein>
    <recommendedName>
        <fullName evidence="4">Tkp4 protein</fullName>
    </recommendedName>
</protein>
<organism evidence="3">
    <name type="scientific">Vanderwaltozyma polyspora (strain ATCC 22028 / DSM 70294 / BCRC 21397 / CBS 2163 / NBRC 10782 / NRRL Y-8283 / UCD 57-17)</name>
    <name type="common">Kluyveromyces polysporus</name>
    <dbReference type="NCBI Taxonomy" id="436907"/>
    <lineage>
        <taxon>Eukaryota</taxon>
        <taxon>Fungi</taxon>
        <taxon>Dikarya</taxon>
        <taxon>Ascomycota</taxon>
        <taxon>Saccharomycotina</taxon>
        <taxon>Saccharomycetes</taxon>
        <taxon>Saccharomycetales</taxon>
        <taxon>Saccharomycetaceae</taxon>
        <taxon>Vanderwaltozyma</taxon>
    </lineage>
</organism>
<dbReference type="InParanoid" id="A7THT6"/>